<dbReference type="Pfam" id="PF00567">
    <property type="entry name" value="TUDOR"/>
    <property type="match status" value="7"/>
</dbReference>
<dbReference type="EnsemblMetazoa" id="XM_019900317.1">
    <property type="protein sequence ID" value="XP_019755876.1"/>
    <property type="gene ID" value="LOC109534597"/>
</dbReference>
<feature type="domain" description="Tudor" evidence="2">
    <location>
        <begin position="1270"/>
        <end position="1328"/>
    </location>
</feature>
<feature type="domain" description="Tudor" evidence="2">
    <location>
        <begin position="1664"/>
        <end position="1722"/>
    </location>
</feature>
<evidence type="ECO:0000256" key="1">
    <source>
        <dbReference type="SAM" id="MobiDB-lite"/>
    </source>
</evidence>
<evidence type="ECO:0000313" key="3">
    <source>
        <dbReference type="EnsemblMetazoa" id="XP_019755876.1"/>
    </source>
</evidence>
<dbReference type="Gene3D" id="2.40.50.90">
    <property type="match status" value="5"/>
</dbReference>
<keyword evidence="4" id="KW-1185">Reference proteome</keyword>
<feature type="domain" description="Tudor" evidence="2">
    <location>
        <begin position="1483"/>
        <end position="1543"/>
    </location>
</feature>
<feature type="compositionally biased region" description="Basic and acidic residues" evidence="1">
    <location>
        <begin position="2128"/>
        <end position="2153"/>
    </location>
</feature>
<dbReference type="InterPro" id="IPR035437">
    <property type="entry name" value="SNase_OB-fold_sf"/>
</dbReference>
<feature type="domain" description="Tudor" evidence="2">
    <location>
        <begin position="467"/>
        <end position="526"/>
    </location>
</feature>
<dbReference type="InterPro" id="IPR050621">
    <property type="entry name" value="Tudor_domain_containing"/>
</dbReference>
<dbReference type="SUPFAM" id="SSF63748">
    <property type="entry name" value="Tudor/PWWP/MBT"/>
    <property type="match status" value="7"/>
</dbReference>
<dbReference type="PANTHER" id="PTHR22948:SF72">
    <property type="entry name" value="TUDOR DOMAIN-CONTAINING PROTEIN"/>
    <property type="match status" value="1"/>
</dbReference>
<reference evidence="4" key="1">
    <citation type="journal article" date="2013" name="Genome Biol.">
        <title>Draft genome of the mountain pine beetle, Dendroctonus ponderosae Hopkins, a major forest pest.</title>
        <authorList>
            <person name="Keeling C.I."/>
            <person name="Yuen M.M."/>
            <person name="Liao N.Y."/>
            <person name="Docking T.R."/>
            <person name="Chan S.K."/>
            <person name="Taylor G.A."/>
            <person name="Palmquist D.L."/>
            <person name="Jackman S.D."/>
            <person name="Nguyen A."/>
            <person name="Li M."/>
            <person name="Henderson H."/>
            <person name="Janes J.K."/>
            <person name="Zhao Y."/>
            <person name="Pandoh P."/>
            <person name="Moore R."/>
            <person name="Sperling F.A."/>
            <person name="Huber D.P."/>
            <person name="Birol I."/>
            <person name="Jones S.J."/>
            <person name="Bohlmann J."/>
        </authorList>
    </citation>
    <scope>NUCLEOTIDE SEQUENCE</scope>
</reference>
<feature type="region of interest" description="Disordered" evidence="1">
    <location>
        <begin position="608"/>
        <end position="851"/>
    </location>
</feature>
<dbReference type="SMART" id="SM00333">
    <property type="entry name" value="TUDOR"/>
    <property type="match status" value="7"/>
</dbReference>
<feature type="compositionally biased region" description="Basic and acidic residues" evidence="1">
    <location>
        <begin position="630"/>
        <end position="662"/>
    </location>
</feature>
<feature type="domain" description="Tudor" evidence="2">
    <location>
        <begin position="981"/>
        <end position="1039"/>
    </location>
</feature>
<feature type="compositionally biased region" description="Polar residues" evidence="1">
    <location>
        <begin position="663"/>
        <end position="677"/>
    </location>
</feature>
<feature type="compositionally biased region" description="Basic and acidic residues" evidence="1">
    <location>
        <begin position="680"/>
        <end position="770"/>
    </location>
</feature>
<feature type="domain" description="Tudor" evidence="2">
    <location>
        <begin position="281"/>
        <end position="339"/>
    </location>
</feature>
<dbReference type="Gene3D" id="2.30.30.140">
    <property type="match status" value="7"/>
</dbReference>
<dbReference type="GO" id="GO:0005737">
    <property type="term" value="C:cytoplasm"/>
    <property type="evidence" value="ECO:0007669"/>
    <property type="project" value="UniProtKB-ARBA"/>
</dbReference>
<accession>A0AAR5P5K3</accession>
<dbReference type="InterPro" id="IPR002999">
    <property type="entry name" value="Tudor"/>
</dbReference>
<protein>
    <recommendedName>
        <fullName evidence="2">Tudor domain-containing protein</fullName>
    </recommendedName>
</protein>
<feature type="compositionally biased region" description="Polar residues" evidence="1">
    <location>
        <begin position="784"/>
        <end position="819"/>
    </location>
</feature>
<proteinExistence type="predicted"/>
<feature type="region of interest" description="Disordered" evidence="1">
    <location>
        <begin position="2108"/>
        <end position="2214"/>
    </location>
</feature>
<sequence length="2214" mass="248239">MDALPQSLSLFITHVDKEGPFLKVWGQTEKNNSIYVEQFLLSASQQFDQGIGVLPFEALQVNTLVCAKYKDNKYYRSRILNILHPFFVEVYFIDYGNKDIVPSDNIRSLQTFPTSFISIPPLSTGFIIAEAHCPGGGEWKEQIFEVISKELNYREVRCNLLTKATNHYLVNLYIDSTDLSSLFINRGLLQPIPLHAQQAVLLSMSLLQKVPPPSVAPIASSTEINTYKACTLEPMQQYAVYVSFVNEGPTHFSVQLQQSETVLAKLMKEINEIGLRLMEEVPLPGTICLAKCQEDDNVCRAVVTNEVDNQFKVFYVDFGNYEILPLEGLFQIPFKYVLPKVMAIRVALNGVEKSTVTIDMRLAFKRFVDNRLLYMKVLPSSTKTVIPKCELWDPETKTSALDVINRAALHAYPEPLILNRGFTQPVKVSYVFSCNRFFVQLLSKESELAKLMNDLQTACQSSDIISDIRIGLPCCALFESDQLWYRSEIVDVMDSENVKVKYIDYGNEEFIAITHLRMIEGELLTVLRPQAIECCLNGYQNMGVEEERDALFEHLILEKIFSMKATEMYGKKALVELIDENNYNVASLLLDKIAASKSQVSPMLVHADNTIQHRKTSDSSESYKNQVKPAAREWNRNDATEPRNDKSQKPWRTNNKDTHDNETSSNDRSPESGSWRQNNKHFDQNDRRKLRDRGDGDWGDKGYRERGDRRDQDWNDKSERGDRADRGDRNRGPRDREHSDRSRGDREQNDRVQKDRYSANDRINRFRNDNKSNNWNNTDDVFENTPTWNSNGNEAKSSVGKNDSWADSTPSSNQNSYETYQPKDDKYAGRKRFEDRDSGRQDGKSWNKKDNLRADISKKGFIKDGSDLSLSGSDKGSRKGGRAISKSEYNDTGAGRRFQNRSEKSYNNNPRSNDEIRQPIDAAPNTETFTQLDVVGSEAAVVISWFHNPEYFYCQLQSTQPEFKTMMEEIQQFYKGRKAELSAVGAPVIGLFPEDSVLYRGQVLEVLGNQYKVLYVDFGNVSTVNKVWPIDKKFMQMPAQAICCGFKGIEPIGGNWPDPSTFAQYFGKDCFMARFLEKNGDRTFIQLWDNQEEMSQLLIQSNLAISAKPHIETDESVDIYLLLSQQFRVVLKSVNNLNDIIVALECGLALTCKAHNLELATESHEDSLKAYLEQTLIIYVDNVLENEQLEVTFYDNEGNKIDILSPDEGAYQNVEPLCQTLINSSQLKGLVSHANETSVFIQPAMYAEQILVFLDQIFEAYDTRNEESTIIPEEGFVYAVHGSDGNWYRGRVETFDDDKATITYVDYGNSESVPFSDLRELSPEFNVPNVMCVKVNLTSGTASSFLDKEVVASIYYGDSGWEGTIQECINNENISETAIEVTNIDTALPLTDGPQQKSGDSELIVDDAEVHNTDYVNNEAEQNLVTEDINTVVSTPLNGTSIHVSHIDTPTEFYVQFGESKSAIDELQELLQAQVDEMPALENASVGILCAAPYSVDGLWYRAEVLDADEDITTVRFVDFGNTDVIDNKTTQVKTLPPNLLTLAVYATRCSLKLKSLDEEWSQQALELFESLALQPNLQAEYLTQDEKTTILELYSNGVNVKDELLAHNYAVPCEIITENKTTCFVSHLNSPSEFWVQMESCINELEWIAEQLSGAELFSELDDMSPGALCAALFPDDEMWYRARILSNTIAGIELLFIDYGNSCVSNSLRQLPEDIVVTPPLAQKCCLQKPDGIPYWTKEAQDKFAELSAEGQTIFELKKISSGETTTVELLLNSENIVPKILPVTQDGCLKNFQSLNKFDLEKTGDILAENVCLEPLPGMEWDEESNKKFSEIYSEGSLFQVELLGEDCVRLYQNGADIRIGLGGSKINVNQSSELPLINDSIIVYNTGSGNLETTSPIDCSNQDDPSITVESIESAEISSIQSCSPHLSVYDSSNLEISTSNLTNDKAELAPEINTSLQGIEKLNNTNEQVLENIEGCVAAKMPDSSQKITDLLTEVGSISQNIDVSANCSTNLSFDSAKTSEGMSSESGIVCDVQLSSDFSSDSVAKQSSVLEKSDDPASENNSVPQINETVDDMSKTDEIAQLHEAGQKNEKAKTNLVKNLPEVAVTSPSTSQEQSTCSVKESTTEEKTTKSRPTSRDRFPISHDDKIIPACASRPQSPLSSDEEPGAELPTSRPASSQGFRVSHDEKILPAVLSRPQTPLLDCDSAEN</sequence>
<evidence type="ECO:0000259" key="2">
    <source>
        <dbReference type="PROSITE" id="PS50304"/>
    </source>
</evidence>
<feature type="region of interest" description="Disordered" evidence="1">
    <location>
        <begin position="863"/>
        <end position="918"/>
    </location>
</feature>
<dbReference type="PANTHER" id="PTHR22948">
    <property type="entry name" value="TUDOR DOMAIN CONTAINING PROTEIN"/>
    <property type="match status" value="1"/>
</dbReference>
<reference evidence="3" key="2">
    <citation type="submission" date="2024-08" db="UniProtKB">
        <authorList>
            <consortium name="EnsemblMetazoa"/>
        </authorList>
    </citation>
    <scope>IDENTIFICATION</scope>
</reference>
<dbReference type="FunFam" id="2.30.30.140:FF:000018">
    <property type="entry name" value="Serine/threonine-protein kinase 31"/>
    <property type="match status" value="2"/>
</dbReference>
<dbReference type="CDD" id="cd20379">
    <property type="entry name" value="Tudor_dTUD-like"/>
    <property type="match status" value="2"/>
</dbReference>
<dbReference type="Proteomes" id="UP000019118">
    <property type="component" value="Unassembled WGS sequence"/>
</dbReference>
<evidence type="ECO:0000313" key="4">
    <source>
        <dbReference type="Proteomes" id="UP000019118"/>
    </source>
</evidence>
<name>A0AAR5P5K3_DENPD</name>
<feature type="domain" description="Tudor" evidence="2">
    <location>
        <begin position="58"/>
        <end position="116"/>
    </location>
</feature>
<organism evidence="3 4">
    <name type="scientific">Dendroctonus ponderosae</name>
    <name type="common">Mountain pine beetle</name>
    <dbReference type="NCBI Taxonomy" id="77166"/>
    <lineage>
        <taxon>Eukaryota</taxon>
        <taxon>Metazoa</taxon>
        <taxon>Ecdysozoa</taxon>
        <taxon>Arthropoda</taxon>
        <taxon>Hexapoda</taxon>
        <taxon>Insecta</taxon>
        <taxon>Pterygota</taxon>
        <taxon>Neoptera</taxon>
        <taxon>Endopterygota</taxon>
        <taxon>Coleoptera</taxon>
        <taxon>Polyphaga</taxon>
        <taxon>Cucujiformia</taxon>
        <taxon>Curculionidae</taxon>
        <taxon>Scolytinae</taxon>
        <taxon>Dendroctonus</taxon>
    </lineage>
</organism>
<dbReference type="PROSITE" id="PS50304">
    <property type="entry name" value="TUDOR"/>
    <property type="match status" value="7"/>
</dbReference>
<feature type="compositionally biased region" description="Basic and acidic residues" evidence="1">
    <location>
        <begin position="821"/>
        <end position="851"/>
    </location>
</feature>
<feature type="region of interest" description="Disordered" evidence="1">
    <location>
        <begin position="2051"/>
        <end position="2072"/>
    </location>
</feature>